<dbReference type="Gene3D" id="2.40.50.140">
    <property type="entry name" value="Nucleic acid-binding proteins"/>
    <property type="match status" value="1"/>
</dbReference>
<dbReference type="InterPro" id="IPR056738">
    <property type="entry name" value="NfeD1b_N"/>
</dbReference>
<dbReference type="CDD" id="cd07020">
    <property type="entry name" value="Clp_protease_NfeD_1"/>
    <property type="match status" value="1"/>
</dbReference>
<feature type="domain" description="NfeD1b N-terminal" evidence="9">
    <location>
        <begin position="37"/>
        <end position="132"/>
    </location>
</feature>
<dbReference type="RefSeq" id="WP_260905648.1">
    <property type="nucleotide sequence ID" value="NZ_JAOCZP010000006.1"/>
</dbReference>
<dbReference type="Proteomes" id="UP001320831">
    <property type="component" value="Unassembled WGS sequence"/>
</dbReference>
<dbReference type="InterPro" id="IPR056739">
    <property type="entry name" value="NfeD_membrane"/>
</dbReference>
<dbReference type="SUPFAM" id="SSF141322">
    <property type="entry name" value="NfeD domain-like"/>
    <property type="match status" value="1"/>
</dbReference>
<feature type="compositionally biased region" description="Acidic residues" evidence="5">
    <location>
        <begin position="148"/>
        <end position="164"/>
    </location>
</feature>
<keyword evidence="11" id="KW-1185">Reference proteome</keyword>
<evidence type="ECO:0000259" key="9">
    <source>
        <dbReference type="Pfam" id="PF25145"/>
    </source>
</evidence>
<dbReference type="EMBL" id="JAOCZP010000006">
    <property type="protein sequence ID" value="MCT7377090.1"/>
    <property type="molecule type" value="Genomic_DNA"/>
</dbReference>
<accession>A0ABT2LRB9</accession>
<dbReference type="InterPro" id="IPR029045">
    <property type="entry name" value="ClpP/crotonase-like_dom_sf"/>
</dbReference>
<sequence>MRSLASLLLVMAGLFGLALPLSSQEGGVALLLRLDGAVSPATADYVQRGLQEAADRDAGLVILQMDTPGGLDTSMRDIIRAILASSVPVACYVAPSGARAASAGTYIMYASHVAAMAPGTNLGAATPVALGGGDGGGGWPFGGGEEPQGQEEEENGETTEEEDGGQAQAPQNASEAKAINDAVAYIRGLAELRGRNADWAERAVRRAASLSSSAALEQGVIDHTAASVQELLEAADGQEVEVAQQTVTLETAGLSVVEMEPNWRTRLLSVITNPNVALILMMIGIYGLIFEFLNPGALLPGTVGAVSLLTGLYALAVLPVSYAGAALMVLGMALVVAEAFAPSFGILGIGGTLALVLGATILFDTEVPGFGLSWEVVGAVAVASLGMTLLIMRLAWSSHRRAVVTGEKGMIGAVGEVRDWNGKQGYVLIHGERWKAVSSTPLQVGDAVRVTDLKGLTLEVVATNGQAPASARGEEP</sequence>
<evidence type="ECO:0000256" key="1">
    <source>
        <dbReference type="ARBA" id="ARBA00004141"/>
    </source>
</evidence>
<name>A0ABT2LRB9_9HYPH</name>
<feature type="domain" description="NfeD integral membrane" evidence="8">
    <location>
        <begin position="275"/>
        <end position="391"/>
    </location>
</feature>
<evidence type="ECO:0000313" key="11">
    <source>
        <dbReference type="Proteomes" id="UP001320831"/>
    </source>
</evidence>
<organism evidence="10 11">
    <name type="scientific">Chelativorans salis</name>
    <dbReference type="NCBI Taxonomy" id="2978478"/>
    <lineage>
        <taxon>Bacteria</taxon>
        <taxon>Pseudomonadati</taxon>
        <taxon>Pseudomonadota</taxon>
        <taxon>Alphaproteobacteria</taxon>
        <taxon>Hyphomicrobiales</taxon>
        <taxon>Phyllobacteriaceae</taxon>
        <taxon>Chelativorans</taxon>
    </lineage>
</organism>
<evidence type="ECO:0000256" key="2">
    <source>
        <dbReference type="ARBA" id="ARBA00022692"/>
    </source>
</evidence>
<evidence type="ECO:0000256" key="5">
    <source>
        <dbReference type="SAM" id="MobiDB-lite"/>
    </source>
</evidence>
<comment type="subcellular location">
    <subcellularLocation>
        <location evidence="1">Membrane</location>
        <topology evidence="1">Multi-pass membrane protein</topology>
    </subcellularLocation>
</comment>
<reference evidence="10 11" key="1">
    <citation type="submission" date="2022-09" db="EMBL/GenBank/DDBJ databases">
        <title>Chelativorans salina sp. nov., a novel slightly halophilic bacterium isolated from a saline lake sediment enrichment.</title>
        <authorList>
            <person name="Gao L."/>
            <person name="Fang B.-Z."/>
            <person name="Li W.-J."/>
        </authorList>
    </citation>
    <scope>NUCLEOTIDE SEQUENCE [LARGE SCALE GENOMIC DNA]</scope>
    <source>
        <strain evidence="10 11">EGI FJ00035</strain>
    </source>
</reference>
<gene>
    <name evidence="10" type="ORF">N5A92_18895</name>
</gene>
<dbReference type="PANTHER" id="PTHR33507:SF4">
    <property type="entry name" value="NODULATION COMPETITIVENESS PROTEIN NFED"/>
    <property type="match status" value="1"/>
</dbReference>
<proteinExistence type="predicted"/>
<evidence type="ECO:0000313" key="10">
    <source>
        <dbReference type="EMBL" id="MCT7377090.1"/>
    </source>
</evidence>
<dbReference type="Gene3D" id="3.90.226.10">
    <property type="entry name" value="2-enoyl-CoA Hydratase, Chain A, domain 1"/>
    <property type="match status" value="1"/>
</dbReference>
<feature type="transmembrane region" description="Helical" evidence="6">
    <location>
        <begin position="369"/>
        <end position="391"/>
    </location>
</feature>
<keyword evidence="3 6" id="KW-1133">Transmembrane helix</keyword>
<dbReference type="Pfam" id="PF24961">
    <property type="entry name" value="NfeD_membrane"/>
    <property type="match status" value="1"/>
</dbReference>
<protein>
    <submittedName>
        <fullName evidence="10">Nodulation protein NfeD</fullName>
    </submittedName>
</protein>
<evidence type="ECO:0000259" key="8">
    <source>
        <dbReference type="Pfam" id="PF24961"/>
    </source>
</evidence>
<dbReference type="InterPro" id="IPR012340">
    <property type="entry name" value="NA-bd_OB-fold"/>
</dbReference>
<feature type="transmembrane region" description="Helical" evidence="6">
    <location>
        <begin position="344"/>
        <end position="363"/>
    </location>
</feature>
<feature type="domain" description="NfeD-like C-terminal" evidence="7">
    <location>
        <begin position="408"/>
        <end position="460"/>
    </location>
</feature>
<evidence type="ECO:0000259" key="7">
    <source>
        <dbReference type="Pfam" id="PF01957"/>
    </source>
</evidence>
<dbReference type="Pfam" id="PF01957">
    <property type="entry name" value="NfeD"/>
    <property type="match status" value="1"/>
</dbReference>
<dbReference type="InterPro" id="IPR052165">
    <property type="entry name" value="Membrane_assoc_protease"/>
</dbReference>
<comment type="caution">
    <text evidence="10">The sequence shown here is derived from an EMBL/GenBank/DDBJ whole genome shotgun (WGS) entry which is preliminary data.</text>
</comment>
<dbReference type="SUPFAM" id="SSF52096">
    <property type="entry name" value="ClpP/crotonase"/>
    <property type="match status" value="1"/>
</dbReference>
<dbReference type="PANTHER" id="PTHR33507">
    <property type="entry name" value="INNER MEMBRANE PROTEIN YBBJ"/>
    <property type="match status" value="1"/>
</dbReference>
<keyword evidence="4 6" id="KW-0472">Membrane</keyword>
<keyword evidence="2 6" id="KW-0812">Transmembrane</keyword>
<feature type="region of interest" description="Disordered" evidence="5">
    <location>
        <begin position="133"/>
        <end position="174"/>
    </location>
</feature>
<evidence type="ECO:0000256" key="3">
    <source>
        <dbReference type="ARBA" id="ARBA00022989"/>
    </source>
</evidence>
<evidence type="ECO:0000256" key="6">
    <source>
        <dbReference type="SAM" id="Phobius"/>
    </source>
</evidence>
<dbReference type="Pfam" id="PF25145">
    <property type="entry name" value="NfeD1b_N"/>
    <property type="match status" value="1"/>
</dbReference>
<feature type="compositionally biased region" description="Gly residues" evidence="5">
    <location>
        <begin position="133"/>
        <end position="146"/>
    </location>
</feature>
<evidence type="ECO:0000256" key="4">
    <source>
        <dbReference type="ARBA" id="ARBA00023136"/>
    </source>
</evidence>
<feature type="transmembrane region" description="Helical" evidence="6">
    <location>
        <begin position="267"/>
        <end position="289"/>
    </location>
</feature>
<dbReference type="InterPro" id="IPR002810">
    <property type="entry name" value="NfeD-like_C"/>
</dbReference>